<dbReference type="Proteomes" id="UP000245942">
    <property type="component" value="Unassembled WGS sequence"/>
</dbReference>
<evidence type="ECO:0000313" key="3">
    <source>
        <dbReference type="EMBL" id="PWN17906.1"/>
    </source>
</evidence>
<protein>
    <submittedName>
        <fullName evidence="3">Uncharacterized protein</fullName>
    </submittedName>
</protein>
<dbReference type="AlphaFoldDB" id="A0A316TWP6"/>
<keyword evidence="2" id="KW-1133">Transmembrane helix</keyword>
<dbReference type="GeneID" id="37017336"/>
<gene>
    <name evidence="3" type="ORF">BCV69DRAFT_88141</name>
</gene>
<reference evidence="3 4" key="1">
    <citation type="journal article" date="2018" name="Mol. Biol. Evol.">
        <title>Broad Genomic Sampling Reveals a Smut Pathogenic Ancestry of the Fungal Clade Ustilaginomycotina.</title>
        <authorList>
            <person name="Kijpornyongpan T."/>
            <person name="Mondo S.J."/>
            <person name="Barry K."/>
            <person name="Sandor L."/>
            <person name="Lee J."/>
            <person name="Lipzen A."/>
            <person name="Pangilinan J."/>
            <person name="LaButti K."/>
            <person name="Hainaut M."/>
            <person name="Henrissat B."/>
            <person name="Grigoriev I.V."/>
            <person name="Spatafora J.W."/>
            <person name="Aime M.C."/>
        </authorList>
    </citation>
    <scope>NUCLEOTIDE SEQUENCE [LARGE SCALE GENOMIC DNA]</scope>
    <source>
        <strain evidence="3 4">MCA 4718</strain>
    </source>
</reference>
<feature type="transmembrane region" description="Helical" evidence="2">
    <location>
        <begin position="25"/>
        <end position="47"/>
    </location>
</feature>
<organism evidence="3 4">
    <name type="scientific">Pseudomicrostroma glucosiphilum</name>
    <dbReference type="NCBI Taxonomy" id="1684307"/>
    <lineage>
        <taxon>Eukaryota</taxon>
        <taxon>Fungi</taxon>
        <taxon>Dikarya</taxon>
        <taxon>Basidiomycota</taxon>
        <taxon>Ustilaginomycotina</taxon>
        <taxon>Exobasidiomycetes</taxon>
        <taxon>Microstromatales</taxon>
        <taxon>Microstromatales incertae sedis</taxon>
        <taxon>Pseudomicrostroma</taxon>
    </lineage>
</organism>
<feature type="region of interest" description="Disordered" evidence="1">
    <location>
        <begin position="61"/>
        <end position="159"/>
    </location>
</feature>
<sequence length="219" mass="23661">MLRPAVRLELHLAPPAPPPNVHRRLLLLAIVVYHLYLPCHLLIGILATPLVPARRSASCTVATRPGSAPRTVAHGPPQRTQAVRPPTHPHSLPPVCPRLHRPSPRLRSPQRRSLVVSSSSLASTTSTSIGSDHRQSKAPSKSPSSSSAYPHTTLRRDPLPVNSIPVTLVVPIASHLWSSRLSRHSSSTSSLPQYRTSLSLGETPSSSTQRPATPDLPLR</sequence>
<keyword evidence="2" id="KW-0472">Membrane</keyword>
<feature type="region of interest" description="Disordered" evidence="1">
    <location>
        <begin position="182"/>
        <end position="219"/>
    </location>
</feature>
<feature type="compositionally biased region" description="Pro residues" evidence="1">
    <location>
        <begin position="86"/>
        <end position="96"/>
    </location>
</feature>
<feature type="compositionally biased region" description="Polar residues" evidence="1">
    <location>
        <begin position="192"/>
        <end position="211"/>
    </location>
</feature>
<evidence type="ECO:0000313" key="4">
    <source>
        <dbReference type="Proteomes" id="UP000245942"/>
    </source>
</evidence>
<feature type="compositionally biased region" description="Low complexity" evidence="1">
    <location>
        <begin position="137"/>
        <end position="148"/>
    </location>
</feature>
<evidence type="ECO:0000256" key="2">
    <source>
        <dbReference type="SAM" id="Phobius"/>
    </source>
</evidence>
<feature type="compositionally biased region" description="Low complexity" evidence="1">
    <location>
        <begin position="182"/>
        <end position="191"/>
    </location>
</feature>
<feature type="compositionally biased region" description="Low complexity" evidence="1">
    <location>
        <begin position="111"/>
        <end position="128"/>
    </location>
</feature>
<evidence type="ECO:0000256" key="1">
    <source>
        <dbReference type="SAM" id="MobiDB-lite"/>
    </source>
</evidence>
<keyword evidence="2" id="KW-0812">Transmembrane</keyword>
<feature type="compositionally biased region" description="Basic residues" evidence="1">
    <location>
        <begin position="98"/>
        <end position="110"/>
    </location>
</feature>
<proteinExistence type="predicted"/>
<keyword evidence="4" id="KW-1185">Reference proteome</keyword>
<name>A0A316TWP6_9BASI</name>
<dbReference type="EMBL" id="KZ819339">
    <property type="protein sequence ID" value="PWN17906.1"/>
    <property type="molecule type" value="Genomic_DNA"/>
</dbReference>
<dbReference type="RefSeq" id="XP_025345066.1">
    <property type="nucleotide sequence ID" value="XM_025495602.1"/>
</dbReference>
<accession>A0A316TWP6</accession>